<sequence>MRRRVARRPLDVVIVGAGIGGLAAAITIRQAGHRVRVLEAASELREAGAGMQLAPNATRLLQRWGLEIELQKVGVEPQALVFRRYADGETVGRTEWRNSMRGRYAAPYYHVHRQDLHRILHEKLASDIEISTKSRVSAITAANNSPGDRPQVHLENGDVITADMVVGADGIRSFVRSYVTGQPDQAVPTGDAAYRAVIDADAIRATGDPNLLRLIDQRETTVWMGPYKHIVGYNVSNQRQFNLVMIHPDRGYSESWTTPGDVQRMRDEYQGWEPSILKLLGLIEGAWVWRLNLRDPISSWVDTDAHVTLLGDARGPMLPYMAQGGAMAIEDAAVLGRLLSRIETRKDIPRLLRAYQDIRQARVTQAQLASGANRTLFHVPDGPAQEARDSKMRAAWRDSQSVVTDRQPTENVDHRHMEQEAEKGRIHEILAYDADAEADRWLAADRFV</sequence>
<protein>
    <recommendedName>
        <fullName evidence="7">FAD-binding domain-containing protein</fullName>
    </recommendedName>
</protein>
<dbReference type="PRINTS" id="PR00420">
    <property type="entry name" value="RNGMNOXGNASE"/>
</dbReference>
<evidence type="ECO:0000256" key="3">
    <source>
        <dbReference type="ARBA" id="ARBA00022827"/>
    </source>
</evidence>
<dbReference type="Pfam" id="PF01494">
    <property type="entry name" value="FAD_binding_3"/>
    <property type="match status" value="1"/>
</dbReference>
<keyword evidence="3" id="KW-0274">FAD</keyword>
<keyword evidence="6" id="KW-1133">Transmembrane helix</keyword>
<dbReference type="PANTHER" id="PTHR13789:SF147">
    <property type="entry name" value="PUTATIVE (AFU_ORTHOLOGUE AFUA_2G01950)-RELATED"/>
    <property type="match status" value="1"/>
</dbReference>
<keyword evidence="2" id="KW-0285">Flavoprotein</keyword>
<dbReference type="SUPFAM" id="SSF51905">
    <property type="entry name" value="FAD/NAD(P)-binding domain"/>
    <property type="match status" value="1"/>
</dbReference>
<feature type="transmembrane region" description="Helical" evidence="6">
    <location>
        <begin position="12"/>
        <end position="32"/>
    </location>
</feature>
<evidence type="ECO:0000256" key="4">
    <source>
        <dbReference type="ARBA" id="ARBA00023002"/>
    </source>
</evidence>
<comment type="caution">
    <text evidence="8">The sequence shown here is derived from an EMBL/GenBank/DDBJ whole genome shotgun (WGS) entry which is preliminary data.</text>
</comment>
<feature type="domain" description="FAD-binding" evidence="7">
    <location>
        <begin position="11"/>
        <end position="366"/>
    </location>
</feature>
<dbReference type="PANTHER" id="PTHR13789">
    <property type="entry name" value="MONOOXYGENASE"/>
    <property type="match status" value="1"/>
</dbReference>
<keyword evidence="4" id="KW-0560">Oxidoreductase</keyword>
<evidence type="ECO:0000259" key="7">
    <source>
        <dbReference type="Pfam" id="PF01494"/>
    </source>
</evidence>
<evidence type="ECO:0000256" key="6">
    <source>
        <dbReference type="SAM" id="Phobius"/>
    </source>
</evidence>
<dbReference type="InterPro" id="IPR036188">
    <property type="entry name" value="FAD/NAD-bd_sf"/>
</dbReference>
<evidence type="ECO:0000256" key="5">
    <source>
        <dbReference type="ARBA" id="ARBA00023033"/>
    </source>
</evidence>
<evidence type="ECO:0000256" key="2">
    <source>
        <dbReference type="ARBA" id="ARBA00022630"/>
    </source>
</evidence>
<dbReference type="GO" id="GO:0004497">
    <property type="term" value="F:monooxygenase activity"/>
    <property type="evidence" value="ECO:0007669"/>
    <property type="project" value="UniProtKB-KW"/>
</dbReference>
<dbReference type="InterPro" id="IPR050493">
    <property type="entry name" value="FAD-dep_Monooxygenase_BioMet"/>
</dbReference>
<dbReference type="OrthoDB" id="9993796at2759"/>
<accession>A0A550CJ40</accession>
<gene>
    <name evidence="8" type="ORF">BD626DRAFT_454816</name>
</gene>
<dbReference type="GO" id="GO:0071949">
    <property type="term" value="F:FAD binding"/>
    <property type="evidence" value="ECO:0007669"/>
    <property type="project" value="InterPro"/>
</dbReference>
<comment type="similarity">
    <text evidence="1">Belongs to the paxM FAD-dependent monooxygenase family.</text>
</comment>
<dbReference type="SUPFAM" id="SSF54373">
    <property type="entry name" value="FAD-linked reductases, C-terminal domain"/>
    <property type="match status" value="1"/>
</dbReference>
<keyword evidence="5" id="KW-0503">Monooxygenase</keyword>
<dbReference type="Gene3D" id="3.50.50.60">
    <property type="entry name" value="FAD/NAD(P)-binding domain"/>
    <property type="match status" value="1"/>
</dbReference>
<dbReference type="AlphaFoldDB" id="A0A550CJ40"/>
<organism evidence="8 9">
    <name type="scientific">Schizophyllum amplum</name>
    <dbReference type="NCBI Taxonomy" id="97359"/>
    <lineage>
        <taxon>Eukaryota</taxon>
        <taxon>Fungi</taxon>
        <taxon>Dikarya</taxon>
        <taxon>Basidiomycota</taxon>
        <taxon>Agaricomycotina</taxon>
        <taxon>Agaricomycetes</taxon>
        <taxon>Agaricomycetidae</taxon>
        <taxon>Agaricales</taxon>
        <taxon>Schizophyllaceae</taxon>
        <taxon>Schizophyllum</taxon>
    </lineage>
</organism>
<evidence type="ECO:0000313" key="9">
    <source>
        <dbReference type="Proteomes" id="UP000320762"/>
    </source>
</evidence>
<dbReference type="InterPro" id="IPR002938">
    <property type="entry name" value="FAD-bd"/>
</dbReference>
<keyword evidence="6" id="KW-0472">Membrane</keyword>
<dbReference type="Proteomes" id="UP000320762">
    <property type="component" value="Unassembled WGS sequence"/>
</dbReference>
<proteinExistence type="inferred from homology"/>
<name>A0A550CJ40_9AGAR</name>
<reference evidence="8 9" key="1">
    <citation type="journal article" date="2019" name="New Phytol.">
        <title>Comparative genomics reveals unique wood-decay strategies and fruiting body development in the Schizophyllaceae.</title>
        <authorList>
            <person name="Almasi E."/>
            <person name="Sahu N."/>
            <person name="Krizsan K."/>
            <person name="Balint B."/>
            <person name="Kovacs G.M."/>
            <person name="Kiss B."/>
            <person name="Cseklye J."/>
            <person name="Drula E."/>
            <person name="Henrissat B."/>
            <person name="Nagy I."/>
            <person name="Chovatia M."/>
            <person name="Adam C."/>
            <person name="LaButti K."/>
            <person name="Lipzen A."/>
            <person name="Riley R."/>
            <person name="Grigoriev I.V."/>
            <person name="Nagy L.G."/>
        </authorList>
    </citation>
    <scope>NUCLEOTIDE SEQUENCE [LARGE SCALE GENOMIC DNA]</scope>
    <source>
        <strain evidence="8 9">NL-1724</strain>
    </source>
</reference>
<evidence type="ECO:0000256" key="1">
    <source>
        <dbReference type="ARBA" id="ARBA00007992"/>
    </source>
</evidence>
<dbReference type="EMBL" id="VDMD01000006">
    <property type="protein sequence ID" value="TRM64793.1"/>
    <property type="molecule type" value="Genomic_DNA"/>
</dbReference>
<keyword evidence="9" id="KW-1185">Reference proteome</keyword>
<dbReference type="STRING" id="97359.A0A550CJ40"/>
<evidence type="ECO:0000313" key="8">
    <source>
        <dbReference type="EMBL" id="TRM64793.1"/>
    </source>
</evidence>
<keyword evidence="6" id="KW-0812">Transmembrane</keyword>